<protein>
    <submittedName>
        <fullName evidence="13">UDP-N-acetylmuramoyl-L-alanyl-D-glutamate-2, 6-diaminopimelate ligase</fullName>
    </submittedName>
</protein>
<dbReference type="PROSITE" id="PS01011">
    <property type="entry name" value="FOLYLPOLYGLU_SYNT_1"/>
    <property type="match status" value="1"/>
</dbReference>
<keyword evidence="10" id="KW-0472">Membrane</keyword>
<dbReference type="GO" id="GO:0008360">
    <property type="term" value="P:regulation of cell shape"/>
    <property type="evidence" value="ECO:0007669"/>
    <property type="project" value="UniProtKB-KW"/>
</dbReference>
<evidence type="ECO:0000256" key="7">
    <source>
        <dbReference type="ARBA" id="ARBA00022984"/>
    </source>
</evidence>
<dbReference type="GO" id="GO:0004326">
    <property type="term" value="F:tetrahydrofolylpolyglutamate synthase activity"/>
    <property type="evidence" value="ECO:0007669"/>
    <property type="project" value="InterPro"/>
</dbReference>
<feature type="transmembrane region" description="Helical" evidence="10">
    <location>
        <begin position="21"/>
        <end position="38"/>
    </location>
</feature>
<dbReference type="GO" id="GO:0071555">
    <property type="term" value="P:cell wall organization"/>
    <property type="evidence" value="ECO:0007669"/>
    <property type="project" value="UniProtKB-KW"/>
</dbReference>
<keyword evidence="5" id="KW-0067">ATP-binding</keyword>
<comment type="similarity">
    <text evidence="1">Belongs to the MurCDEF family. MurE subfamily.</text>
</comment>
<keyword evidence="10" id="KW-1133">Transmembrane helix</keyword>
<dbReference type="NCBIfam" id="TIGR01085">
    <property type="entry name" value="murE"/>
    <property type="match status" value="1"/>
</dbReference>
<comment type="pathway">
    <text evidence="9">Cell wall biogenesis; peptidoglycan biosynthesis.</text>
</comment>
<dbReference type="GO" id="GO:0051301">
    <property type="term" value="P:cell division"/>
    <property type="evidence" value="ECO:0007669"/>
    <property type="project" value="UniProtKB-KW"/>
</dbReference>
<dbReference type="Pfam" id="PF02875">
    <property type="entry name" value="Mur_ligase_C"/>
    <property type="match status" value="1"/>
</dbReference>
<feature type="domain" description="Mur ligase C-terminal" evidence="11">
    <location>
        <begin position="272"/>
        <end position="402"/>
    </location>
</feature>
<evidence type="ECO:0000256" key="1">
    <source>
        <dbReference type="ARBA" id="ARBA00005898"/>
    </source>
</evidence>
<organism evidence="13 14">
    <name type="scientific">Candidatus Adlerbacteria bacterium GW2011_GWC1_50_9</name>
    <dbReference type="NCBI Taxonomy" id="1618608"/>
    <lineage>
        <taxon>Bacteria</taxon>
        <taxon>Candidatus Adleribacteriota</taxon>
    </lineage>
</organism>
<evidence type="ECO:0000256" key="4">
    <source>
        <dbReference type="ARBA" id="ARBA00022741"/>
    </source>
</evidence>
<dbReference type="GO" id="GO:0005524">
    <property type="term" value="F:ATP binding"/>
    <property type="evidence" value="ECO:0007669"/>
    <property type="project" value="UniProtKB-KW"/>
</dbReference>
<evidence type="ECO:0000259" key="11">
    <source>
        <dbReference type="Pfam" id="PF02875"/>
    </source>
</evidence>
<dbReference type="SUPFAM" id="SSF53623">
    <property type="entry name" value="MurD-like peptide ligases, catalytic domain"/>
    <property type="match status" value="1"/>
</dbReference>
<evidence type="ECO:0000256" key="3">
    <source>
        <dbReference type="ARBA" id="ARBA00022598"/>
    </source>
</evidence>
<evidence type="ECO:0000256" key="5">
    <source>
        <dbReference type="ARBA" id="ARBA00022840"/>
    </source>
</evidence>
<dbReference type="EMBL" id="LCQQ01000046">
    <property type="protein sequence ID" value="KKW20036.1"/>
    <property type="molecule type" value="Genomic_DNA"/>
</dbReference>
<keyword evidence="10" id="KW-0812">Transmembrane</keyword>
<dbReference type="InterPro" id="IPR005761">
    <property type="entry name" value="UDP-N-AcMur-Glu-dNH2Pim_ligase"/>
</dbReference>
<dbReference type="Gene3D" id="3.90.190.20">
    <property type="entry name" value="Mur ligase, C-terminal domain"/>
    <property type="match status" value="1"/>
</dbReference>
<keyword evidence="3 13" id="KW-0436">Ligase</keyword>
<evidence type="ECO:0000256" key="8">
    <source>
        <dbReference type="ARBA" id="ARBA00023316"/>
    </source>
</evidence>
<name>A0A0G1WMN3_9BACT</name>
<dbReference type="AlphaFoldDB" id="A0A0G1WMN3"/>
<proteinExistence type="inferred from homology"/>
<dbReference type="PANTHER" id="PTHR23135">
    <property type="entry name" value="MUR LIGASE FAMILY MEMBER"/>
    <property type="match status" value="1"/>
</dbReference>
<dbReference type="UniPathway" id="UPA00219"/>
<dbReference type="InterPro" id="IPR036615">
    <property type="entry name" value="Mur_ligase_C_dom_sf"/>
</dbReference>
<keyword evidence="8 9" id="KW-0961">Cell wall biogenesis/degradation</keyword>
<dbReference type="InterPro" id="IPR004101">
    <property type="entry name" value="Mur_ligase_C"/>
</dbReference>
<sequence length="433" mass="48086">MERVIQTLRRVVPKKIFRAVSPLYHFFMAFWAALFYGFPSRRLIVVGVTGTKGKTTVVRLLHHILATSGTTTASLSSLGIRIGDKEEENPMKMTMPGRMAIQRFLHDARRAGAEYAIIEVTSEGIRQFRHRFIKFQGAIITGVHPEHIESHGNFEAYLRAKLDLFWRLPKDATAVINKDDGAWGRFAASTGAAKVFYSASEVAAGGKPILVRHVTLSRDGIEFDLGQETIFSPLLGEFNLSNILAAISFATARHISLRSAASAIKTFSGVPGRMEFIQTSPVSVVVDYAHTPESLRSVYEFLKNSRIKTKDVKLICVLGAAGGGRDRWKRPEFGRIASQFCDTIILTNEDPYDEDPTVIMGEIRSGVAESVGAEMILDRREAIRRALNSASAGDTVIITGKGSEKWIMSKNGEKIPWNEREIVREEAGRVFKK</sequence>
<dbReference type="SUPFAM" id="SSF53244">
    <property type="entry name" value="MurD-like peptide ligases, peptide-binding domain"/>
    <property type="match status" value="1"/>
</dbReference>
<evidence type="ECO:0000256" key="2">
    <source>
        <dbReference type="ARBA" id="ARBA00022490"/>
    </source>
</evidence>
<comment type="caution">
    <text evidence="13">The sequence shown here is derived from an EMBL/GenBank/DDBJ whole genome shotgun (WGS) entry which is preliminary data.</text>
</comment>
<dbReference type="InterPro" id="IPR036565">
    <property type="entry name" value="Mur-like_cat_sf"/>
</dbReference>
<dbReference type="GO" id="GO:0009252">
    <property type="term" value="P:peptidoglycan biosynthetic process"/>
    <property type="evidence" value="ECO:0007669"/>
    <property type="project" value="UniProtKB-UniPathway"/>
</dbReference>
<gene>
    <name evidence="13" type="ORF">UY61_C0046G0002</name>
</gene>
<evidence type="ECO:0000259" key="12">
    <source>
        <dbReference type="Pfam" id="PF08245"/>
    </source>
</evidence>
<comment type="subcellular location">
    <subcellularLocation>
        <location evidence="9">Cytoplasm</location>
    </subcellularLocation>
</comment>
<keyword evidence="6 9" id="KW-0133">Cell shape</keyword>
<accession>A0A0G1WMN3</accession>
<reference evidence="13 14" key="1">
    <citation type="journal article" date="2015" name="Nature">
        <title>rRNA introns, odd ribosomes, and small enigmatic genomes across a large radiation of phyla.</title>
        <authorList>
            <person name="Brown C.T."/>
            <person name="Hug L.A."/>
            <person name="Thomas B.C."/>
            <person name="Sharon I."/>
            <person name="Castelle C.J."/>
            <person name="Singh A."/>
            <person name="Wilkins M.J."/>
            <person name="Williams K.H."/>
            <person name="Banfield J.F."/>
        </authorList>
    </citation>
    <scope>NUCLEOTIDE SEQUENCE [LARGE SCALE GENOMIC DNA]</scope>
</reference>
<evidence type="ECO:0000256" key="10">
    <source>
        <dbReference type="SAM" id="Phobius"/>
    </source>
</evidence>
<keyword evidence="4" id="KW-0547">Nucleotide-binding</keyword>
<keyword evidence="9" id="KW-0131">Cell cycle</keyword>
<keyword evidence="2" id="KW-0963">Cytoplasm</keyword>
<evidence type="ECO:0000256" key="9">
    <source>
        <dbReference type="RuleBase" id="RU004135"/>
    </source>
</evidence>
<dbReference type="GO" id="GO:0005737">
    <property type="term" value="C:cytoplasm"/>
    <property type="evidence" value="ECO:0007669"/>
    <property type="project" value="UniProtKB-SubCell"/>
</dbReference>
<evidence type="ECO:0000313" key="13">
    <source>
        <dbReference type="EMBL" id="KKW20036.1"/>
    </source>
</evidence>
<dbReference type="Pfam" id="PF08245">
    <property type="entry name" value="Mur_ligase_M"/>
    <property type="match status" value="1"/>
</dbReference>
<evidence type="ECO:0000256" key="6">
    <source>
        <dbReference type="ARBA" id="ARBA00022960"/>
    </source>
</evidence>
<dbReference type="Proteomes" id="UP000034201">
    <property type="component" value="Unassembled WGS sequence"/>
</dbReference>
<dbReference type="PANTHER" id="PTHR23135:SF4">
    <property type="entry name" value="UDP-N-ACETYLMURAMOYL-L-ALANYL-D-GLUTAMATE--2,6-DIAMINOPIMELATE LIGASE MURE HOMOLOG, CHLOROPLASTIC"/>
    <property type="match status" value="1"/>
</dbReference>
<dbReference type="InterPro" id="IPR013221">
    <property type="entry name" value="Mur_ligase_cen"/>
</dbReference>
<dbReference type="InterPro" id="IPR018109">
    <property type="entry name" value="Folylpolyglutamate_synth_CS"/>
</dbReference>
<evidence type="ECO:0000313" key="14">
    <source>
        <dbReference type="Proteomes" id="UP000034201"/>
    </source>
</evidence>
<feature type="domain" description="Mur ligase central" evidence="12">
    <location>
        <begin position="48"/>
        <end position="248"/>
    </location>
</feature>
<keyword evidence="9" id="KW-0132">Cell division</keyword>
<keyword evidence="7 9" id="KW-0573">Peptidoglycan synthesis</keyword>
<dbReference type="Gene3D" id="3.40.1190.10">
    <property type="entry name" value="Mur-like, catalytic domain"/>
    <property type="match status" value="1"/>
</dbReference>